<dbReference type="PATRIC" id="fig|294.125.peg.1486"/>
<accession>A0A0D0RTY3</accession>
<feature type="chain" id="PRO_5030005315" description="Lipoprotein" evidence="1">
    <location>
        <begin position="23"/>
        <end position="99"/>
    </location>
</feature>
<reference evidence="2 3" key="1">
    <citation type="submission" date="2015-01" db="EMBL/GenBank/DDBJ databases">
        <title>Genome sequence of the beneficial rhizobacterium Pseudomonas fluorescens 2-79.</title>
        <authorList>
            <person name="Thuermer A."/>
            <person name="Daniel R."/>
        </authorList>
    </citation>
    <scope>NUCLEOTIDE SEQUENCE [LARGE SCALE GENOMIC DNA]</scope>
    <source>
        <strain evidence="2 3">2-79</strain>
    </source>
</reference>
<dbReference type="RefSeq" id="WP_043047549.1">
    <property type="nucleotide sequence ID" value="NZ_JXCQ01000009.1"/>
</dbReference>
<evidence type="ECO:0000313" key="2">
    <source>
        <dbReference type="EMBL" id="KIR23032.1"/>
    </source>
</evidence>
<proteinExistence type="predicted"/>
<sequence length="99" mass="10341">MKKLLSLGCITLALSGCTFTGANEVAPGEYMISSHGSIFNSREGLLENINQKAAKVCNGKPYRLEGDTGANMLVSTTSHLGPTPTTVLGLKAICEGDKP</sequence>
<gene>
    <name evidence="2" type="ORF">PFLU3_14440</name>
</gene>
<dbReference type="PROSITE" id="PS51257">
    <property type="entry name" value="PROKAR_LIPOPROTEIN"/>
    <property type="match status" value="1"/>
</dbReference>
<evidence type="ECO:0000313" key="3">
    <source>
        <dbReference type="Proteomes" id="UP000032210"/>
    </source>
</evidence>
<dbReference type="EMBL" id="JXCQ01000009">
    <property type="protein sequence ID" value="KIR23032.1"/>
    <property type="molecule type" value="Genomic_DNA"/>
</dbReference>
<evidence type="ECO:0000256" key="1">
    <source>
        <dbReference type="SAM" id="SignalP"/>
    </source>
</evidence>
<evidence type="ECO:0008006" key="4">
    <source>
        <dbReference type="Google" id="ProtNLM"/>
    </source>
</evidence>
<name>A0A0D0RTY3_PSEFL</name>
<feature type="signal peptide" evidence="1">
    <location>
        <begin position="1"/>
        <end position="22"/>
    </location>
</feature>
<dbReference type="GeneID" id="61831821"/>
<dbReference type="Proteomes" id="UP000032210">
    <property type="component" value="Unassembled WGS sequence"/>
</dbReference>
<dbReference type="AlphaFoldDB" id="A0A0D0RTY3"/>
<protein>
    <recommendedName>
        <fullName evidence="4">Lipoprotein</fullName>
    </recommendedName>
</protein>
<keyword evidence="1" id="KW-0732">Signal</keyword>
<comment type="caution">
    <text evidence="2">The sequence shown here is derived from an EMBL/GenBank/DDBJ whole genome shotgun (WGS) entry which is preliminary data.</text>
</comment>
<organism evidence="2 3">
    <name type="scientific">Pseudomonas fluorescens</name>
    <dbReference type="NCBI Taxonomy" id="294"/>
    <lineage>
        <taxon>Bacteria</taxon>
        <taxon>Pseudomonadati</taxon>
        <taxon>Pseudomonadota</taxon>
        <taxon>Gammaproteobacteria</taxon>
        <taxon>Pseudomonadales</taxon>
        <taxon>Pseudomonadaceae</taxon>
        <taxon>Pseudomonas</taxon>
    </lineage>
</organism>